<evidence type="ECO:0000313" key="2">
    <source>
        <dbReference type="Proteomes" id="UP000188597"/>
    </source>
</evidence>
<proteinExistence type="predicted"/>
<evidence type="ECO:0000313" key="1">
    <source>
        <dbReference type="EMBL" id="OOE10828.1"/>
    </source>
</evidence>
<name>A0A1V3G600_9BACL</name>
<protein>
    <submittedName>
        <fullName evidence="1">Uncharacterized protein</fullName>
    </submittedName>
</protein>
<organism evidence="1 2">
    <name type="scientific">Fictibacillus arsenicus</name>
    <dbReference type="NCBI Taxonomy" id="255247"/>
    <lineage>
        <taxon>Bacteria</taxon>
        <taxon>Bacillati</taxon>
        <taxon>Bacillota</taxon>
        <taxon>Bacilli</taxon>
        <taxon>Bacillales</taxon>
        <taxon>Fictibacillaceae</taxon>
        <taxon>Fictibacillus</taxon>
    </lineage>
</organism>
<sequence>MRPPHMYFIWRDHVGIEPTGDGTRLPKGFEVLVRKSLENQNAKSLVKPTFLDSNPRGFITNSHADSYIANKVYFIEGLYEKQRKIRNIIPISISLCEIAHSLIFSTVNRIKPIILRNVVLLRHNHYITKLYLFKKCGIAAIA</sequence>
<dbReference type="Proteomes" id="UP000188597">
    <property type="component" value="Unassembled WGS sequence"/>
</dbReference>
<gene>
    <name evidence="1" type="ORF">UN64_15905</name>
</gene>
<comment type="caution">
    <text evidence="1">The sequence shown here is derived from an EMBL/GenBank/DDBJ whole genome shotgun (WGS) entry which is preliminary data.</text>
</comment>
<dbReference type="EMBL" id="MQMF01000003">
    <property type="protein sequence ID" value="OOE10828.1"/>
    <property type="molecule type" value="Genomic_DNA"/>
</dbReference>
<reference evidence="1 2" key="1">
    <citation type="submission" date="2016-11" db="EMBL/GenBank/DDBJ databases">
        <authorList>
            <person name="Jaros S."/>
            <person name="Januszkiewicz K."/>
            <person name="Wedrychowicz H."/>
        </authorList>
    </citation>
    <scope>NUCLEOTIDE SEQUENCE [LARGE SCALE GENOMIC DNA]</scope>
    <source>
        <strain evidence="1 2">Con a/3</strain>
    </source>
</reference>
<dbReference type="AlphaFoldDB" id="A0A1V3G600"/>
<accession>A0A1V3G600</accession>